<evidence type="ECO:0000256" key="7">
    <source>
        <dbReference type="ARBA" id="ARBA00023125"/>
    </source>
</evidence>
<dbReference type="InterPro" id="IPR011006">
    <property type="entry name" value="CheY-like_superfamily"/>
</dbReference>
<keyword evidence="9" id="KW-0804">Transcription</keyword>
<dbReference type="FunFam" id="3.40.50.2300:FF:000001">
    <property type="entry name" value="DNA-binding response regulator PhoB"/>
    <property type="match status" value="1"/>
</dbReference>
<comment type="function">
    <text evidence="10">Member of the two-component regulatory system HssS/HssR involved in intracellular heme homeostasis and tempering of staphylococcal virulence. Phosphorylated HssR binds to a direct repeat sequence within hrtAB promoter and activates the expression of hrtAB, an efflux pump, in response to extracellular heme, hemin, hemoglobin or blood.</text>
</comment>
<comment type="caution">
    <text evidence="16">The sequence shown here is derived from an EMBL/GenBank/DDBJ whole genome shotgun (WGS) entry which is preliminary data.</text>
</comment>
<evidence type="ECO:0000259" key="15">
    <source>
        <dbReference type="PROSITE" id="PS51755"/>
    </source>
</evidence>
<feature type="DNA-binding region" description="OmpR/PhoB-type" evidence="13">
    <location>
        <begin position="125"/>
        <end position="223"/>
    </location>
</feature>
<evidence type="ECO:0000256" key="10">
    <source>
        <dbReference type="ARBA" id="ARBA00037471"/>
    </source>
</evidence>
<dbReference type="PANTHER" id="PTHR48111:SF49">
    <property type="entry name" value="HEME RESPONSE REGULATOR HSSR"/>
    <property type="match status" value="1"/>
</dbReference>
<dbReference type="RefSeq" id="WP_163951782.1">
    <property type="nucleotide sequence ID" value="NZ_JAAIKC010000010.1"/>
</dbReference>
<feature type="domain" description="OmpR/PhoB-type" evidence="15">
    <location>
        <begin position="125"/>
        <end position="223"/>
    </location>
</feature>
<keyword evidence="6" id="KW-0843">Virulence</keyword>
<proteinExistence type="predicted"/>
<dbReference type="PROSITE" id="PS50110">
    <property type="entry name" value="RESPONSE_REGULATORY"/>
    <property type="match status" value="1"/>
</dbReference>
<evidence type="ECO:0000256" key="3">
    <source>
        <dbReference type="ARBA" id="ARBA00022553"/>
    </source>
</evidence>
<dbReference type="AlphaFoldDB" id="A0A6G4A417"/>
<evidence type="ECO:0000259" key="14">
    <source>
        <dbReference type="PROSITE" id="PS50110"/>
    </source>
</evidence>
<dbReference type="PROSITE" id="PS51755">
    <property type="entry name" value="OMPR_PHOB"/>
    <property type="match status" value="1"/>
</dbReference>
<organism evidence="16">
    <name type="scientific">Paenibacillus sp. SYP-B3998</name>
    <dbReference type="NCBI Taxonomy" id="2678564"/>
    <lineage>
        <taxon>Bacteria</taxon>
        <taxon>Bacillati</taxon>
        <taxon>Bacillota</taxon>
        <taxon>Bacilli</taxon>
        <taxon>Bacillales</taxon>
        <taxon>Paenibacillaceae</taxon>
        <taxon>Paenibacillus</taxon>
    </lineage>
</organism>
<evidence type="ECO:0000256" key="13">
    <source>
        <dbReference type="PROSITE-ProRule" id="PRU01091"/>
    </source>
</evidence>
<dbReference type="CDD" id="cd17574">
    <property type="entry name" value="REC_OmpR"/>
    <property type="match status" value="1"/>
</dbReference>
<dbReference type="SMART" id="SM00448">
    <property type="entry name" value="REC"/>
    <property type="match status" value="1"/>
</dbReference>
<evidence type="ECO:0000256" key="5">
    <source>
        <dbReference type="ARBA" id="ARBA00023015"/>
    </source>
</evidence>
<keyword evidence="5" id="KW-0805">Transcription regulation</keyword>
<evidence type="ECO:0000256" key="12">
    <source>
        <dbReference type="PROSITE-ProRule" id="PRU00169"/>
    </source>
</evidence>
<feature type="modified residue" description="4-aspartylphosphate" evidence="12">
    <location>
        <position position="52"/>
    </location>
</feature>
<dbReference type="GO" id="GO:0005829">
    <property type="term" value="C:cytosol"/>
    <property type="evidence" value="ECO:0007669"/>
    <property type="project" value="TreeGrafter"/>
</dbReference>
<keyword evidence="4" id="KW-0902">Two-component regulatory system</keyword>
<evidence type="ECO:0000256" key="8">
    <source>
        <dbReference type="ARBA" id="ARBA00023159"/>
    </source>
</evidence>
<dbReference type="Gene3D" id="1.10.10.10">
    <property type="entry name" value="Winged helix-like DNA-binding domain superfamily/Winged helix DNA-binding domain"/>
    <property type="match status" value="1"/>
</dbReference>
<dbReference type="Gene3D" id="6.10.250.690">
    <property type="match status" value="1"/>
</dbReference>
<dbReference type="InterPro" id="IPR001867">
    <property type="entry name" value="OmpR/PhoB-type_DNA-bd"/>
</dbReference>
<evidence type="ECO:0000256" key="9">
    <source>
        <dbReference type="ARBA" id="ARBA00023163"/>
    </source>
</evidence>
<dbReference type="SUPFAM" id="SSF52172">
    <property type="entry name" value="CheY-like"/>
    <property type="match status" value="1"/>
</dbReference>
<dbReference type="InterPro" id="IPR036388">
    <property type="entry name" value="WH-like_DNA-bd_sf"/>
</dbReference>
<dbReference type="PANTHER" id="PTHR48111">
    <property type="entry name" value="REGULATOR OF RPOS"/>
    <property type="match status" value="1"/>
</dbReference>
<evidence type="ECO:0000256" key="2">
    <source>
        <dbReference type="ARBA" id="ARBA00022490"/>
    </source>
</evidence>
<evidence type="ECO:0000256" key="6">
    <source>
        <dbReference type="ARBA" id="ARBA00023026"/>
    </source>
</evidence>
<gene>
    <name evidence="16" type="ORF">GK047_22055</name>
</gene>
<dbReference type="EMBL" id="JAAIKC010000010">
    <property type="protein sequence ID" value="NEW08684.1"/>
    <property type="molecule type" value="Genomic_DNA"/>
</dbReference>
<evidence type="ECO:0000256" key="4">
    <source>
        <dbReference type="ARBA" id="ARBA00023012"/>
    </source>
</evidence>
<dbReference type="Gene3D" id="3.40.50.2300">
    <property type="match status" value="1"/>
</dbReference>
<dbReference type="FunFam" id="1.10.10.10:FF:000018">
    <property type="entry name" value="DNA-binding response regulator ResD"/>
    <property type="match status" value="1"/>
</dbReference>
<evidence type="ECO:0000256" key="1">
    <source>
        <dbReference type="ARBA" id="ARBA00004496"/>
    </source>
</evidence>
<accession>A0A6G4A417</accession>
<dbReference type="InterPro" id="IPR001789">
    <property type="entry name" value="Sig_transdc_resp-reg_receiver"/>
</dbReference>
<feature type="domain" description="Response regulatory" evidence="14">
    <location>
        <begin position="3"/>
        <end position="117"/>
    </location>
</feature>
<name>A0A6G4A417_9BACL</name>
<dbReference type="CDD" id="cd00383">
    <property type="entry name" value="trans_reg_C"/>
    <property type="match status" value="1"/>
</dbReference>
<comment type="subcellular location">
    <subcellularLocation>
        <location evidence="1">Cytoplasm</location>
    </subcellularLocation>
</comment>
<evidence type="ECO:0000256" key="11">
    <source>
        <dbReference type="ARBA" id="ARBA00039976"/>
    </source>
</evidence>
<keyword evidence="2" id="KW-0963">Cytoplasm</keyword>
<evidence type="ECO:0000313" key="16">
    <source>
        <dbReference type="EMBL" id="NEW08684.1"/>
    </source>
</evidence>
<dbReference type="Pfam" id="PF00486">
    <property type="entry name" value="Trans_reg_C"/>
    <property type="match status" value="1"/>
</dbReference>
<dbReference type="GO" id="GO:0000156">
    <property type="term" value="F:phosphorelay response regulator activity"/>
    <property type="evidence" value="ECO:0007669"/>
    <property type="project" value="TreeGrafter"/>
</dbReference>
<keyword evidence="3 12" id="KW-0597">Phosphoprotein</keyword>
<dbReference type="GO" id="GO:0006355">
    <property type="term" value="P:regulation of DNA-templated transcription"/>
    <property type="evidence" value="ECO:0007669"/>
    <property type="project" value="InterPro"/>
</dbReference>
<protein>
    <recommendedName>
        <fullName evidence="11">Heme response regulator HssR</fullName>
    </recommendedName>
</protein>
<sequence length="226" mass="26180">MVKIMVVDDDEAIRELIRVYLVREGLEVLQASNGQEALKLLETTSADLVVLDIMMPLMDGWDLCRELRANYNDIPLLMVTAKSESAHKVRGFQLGTDDYVVKPFDPVELVMRVKALLKRYRIASSQTIHIGDVVIDRTTLEVRMKGQRYDLPLKEFELLYKLASYPAQIFTRAQLIEQIWGIDYEGDERTVDVHIKRLRERFDSVTNQFHIATIRGLGYRLEVKHD</sequence>
<dbReference type="Pfam" id="PF00072">
    <property type="entry name" value="Response_reg"/>
    <property type="match status" value="1"/>
</dbReference>
<keyword evidence="7 13" id="KW-0238">DNA-binding</keyword>
<keyword evidence="8" id="KW-0010">Activator</keyword>
<dbReference type="GO" id="GO:0032993">
    <property type="term" value="C:protein-DNA complex"/>
    <property type="evidence" value="ECO:0007669"/>
    <property type="project" value="TreeGrafter"/>
</dbReference>
<reference evidence="16" key="1">
    <citation type="submission" date="2020-02" db="EMBL/GenBank/DDBJ databases">
        <authorList>
            <person name="Shen X.-R."/>
            <person name="Zhang Y.-X."/>
        </authorList>
    </citation>
    <scope>NUCLEOTIDE SEQUENCE</scope>
    <source>
        <strain evidence="16">SYP-B3998</strain>
    </source>
</reference>
<dbReference type="SMART" id="SM00862">
    <property type="entry name" value="Trans_reg_C"/>
    <property type="match status" value="1"/>
</dbReference>
<dbReference type="GO" id="GO:0000976">
    <property type="term" value="F:transcription cis-regulatory region binding"/>
    <property type="evidence" value="ECO:0007669"/>
    <property type="project" value="TreeGrafter"/>
</dbReference>
<dbReference type="InterPro" id="IPR039420">
    <property type="entry name" value="WalR-like"/>
</dbReference>